<dbReference type="PANTHER" id="PTHR30531">
    <property type="entry name" value="FLAGELLAR BIOSYNTHETIC PROTEIN FLHB"/>
    <property type="match status" value="1"/>
</dbReference>
<evidence type="ECO:0000256" key="8">
    <source>
        <dbReference type="ARBA" id="ARBA00022927"/>
    </source>
</evidence>
<accession>A0A160ILR5</accession>
<keyword evidence="13" id="KW-0966">Cell projection</keyword>
<keyword evidence="9 12" id="KW-1133">Transmembrane helix</keyword>
<dbReference type="AlphaFoldDB" id="A0A160ILR5"/>
<evidence type="ECO:0000256" key="2">
    <source>
        <dbReference type="ARBA" id="ARBA00010690"/>
    </source>
</evidence>
<dbReference type="KEGG" id="fpn:ABE65_008710"/>
<dbReference type="NCBIfam" id="TIGR00328">
    <property type="entry name" value="flhB"/>
    <property type="match status" value="1"/>
</dbReference>
<evidence type="ECO:0000256" key="7">
    <source>
        <dbReference type="ARBA" id="ARBA00022795"/>
    </source>
</evidence>
<dbReference type="STRING" id="1221500.ABE65_008710"/>
<keyword evidence="7 12" id="KW-1005">Bacterial flagellum biogenesis</keyword>
<evidence type="ECO:0000256" key="9">
    <source>
        <dbReference type="ARBA" id="ARBA00022989"/>
    </source>
</evidence>
<dbReference type="GO" id="GO:0005886">
    <property type="term" value="C:plasma membrane"/>
    <property type="evidence" value="ECO:0007669"/>
    <property type="project" value="UniProtKB-SubCell"/>
</dbReference>
<dbReference type="InterPro" id="IPR029025">
    <property type="entry name" value="T3SS_substrate_exporter_C"/>
</dbReference>
<keyword evidence="5 12" id="KW-1003">Cell membrane</keyword>
<evidence type="ECO:0000256" key="1">
    <source>
        <dbReference type="ARBA" id="ARBA00004651"/>
    </source>
</evidence>
<evidence type="ECO:0000313" key="14">
    <source>
        <dbReference type="Proteomes" id="UP000076623"/>
    </source>
</evidence>
<evidence type="ECO:0000256" key="10">
    <source>
        <dbReference type="ARBA" id="ARBA00023136"/>
    </source>
</evidence>
<proteinExistence type="inferred from homology"/>
<evidence type="ECO:0000256" key="4">
    <source>
        <dbReference type="ARBA" id="ARBA00022448"/>
    </source>
</evidence>
<keyword evidence="13" id="KW-0282">Flagellum</keyword>
<dbReference type="PANTHER" id="PTHR30531:SF12">
    <property type="entry name" value="FLAGELLAR BIOSYNTHETIC PROTEIN FLHB"/>
    <property type="match status" value="1"/>
</dbReference>
<comment type="subcellular location">
    <subcellularLocation>
        <location evidence="1">Cell membrane</location>
        <topology evidence="1">Multi-pass membrane protein</topology>
    </subcellularLocation>
</comment>
<dbReference type="Gene3D" id="6.10.250.2080">
    <property type="match status" value="1"/>
</dbReference>
<dbReference type="SUPFAM" id="SSF160544">
    <property type="entry name" value="EscU C-terminal domain-like"/>
    <property type="match status" value="1"/>
</dbReference>
<keyword evidence="11 12" id="KW-1006">Bacterial flagellum protein export</keyword>
<evidence type="ECO:0000256" key="5">
    <source>
        <dbReference type="ARBA" id="ARBA00022475"/>
    </source>
</evidence>
<keyword evidence="4 12" id="KW-0813">Transport</keyword>
<feature type="transmembrane region" description="Helical" evidence="12">
    <location>
        <begin position="38"/>
        <end position="58"/>
    </location>
</feature>
<evidence type="ECO:0000256" key="3">
    <source>
        <dbReference type="ARBA" id="ARBA00021622"/>
    </source>
</evidence>
<keyword evidence="8 12" id="KW-0653">Protein transport</keyword>
<dbReference type="RefSeq" id="WP_066393694.1">
    <property type="nucleotide sequence ID" value="NZ_CP015378.1"/>
</dbReference>
<comment type="function">
    <text evidence="12">Required for formation of the rod structure in the basal body of the flagellar apparatus. Together with FliI and FliH, may constitute the export apparatus of flagellin.</text>
</comment>
<protein>
    <recommendedName>
        <fullName evidence="3 12">Flagellar biosynthetic protein FlhB</fullName>
    </recommendedName>
</protein>
<dbReference type="Pfam" id="PF01312">
    <property type="entry name" value="Bac_export_2"/>
    <property type="match status" value="1"/>
</dbReference>
<dbReference type="Proteomes" id="UP000076623">
    <property type="component" value="Chromosome"/>
</dbReference>
<dbReference type="GO" id="GO:0009306">
    <property type="term" value="P:protein secretion"/>
    <property type="evidence" value="ECO:0007669"/>
    <property type="project" value="InterPro"/>
</dbReference>
<evidence type="ECO:0000256" key="6">
    <source>
        <dbReference type="ARBA" id="ARBA00022692"/>
    </source>
</evidence>
<keyword evidence="14" id="KW-1185">Reference proteome</keyword>
<dbReference type="EMBL" id="CP015378">
    <property type="protein sequence ID" value="ANC76877.1"/>
    <property type="molecule type" value="Genomic_DNA"/>
</dbReference>
<evidence type="ECO:0000256" key="12">
    <source>
        <dbReference type="RuleBase" id="RU364091"/>
    </source>
</evidence>
<feature type="transmembrane region" description="Helical" evidence="12">
    <location>
        <begin position="143"/>
        <end position="170"/>
    </location>
</feature>
<feature type="transmembrane region" description="Helical" evidence="12">
    <location>
        <begin position="190"/>
        <end position="216"/>
    </location>
</feature>
<sequence length="359" mass="40830">MRYPMQLQYFSGEKTEKATPKKRQESRKKGQVAKSADINAALVLFASVMFLSFMGSWMGQRLLHLFTYSLDKKLLYNVTESSIPKLFWELSLEVAIIIAPVMIAAMVAGVLGNYLQVGFLLSTEAIQMKLERINPLSGFKRIYSVRALVELSKSLLKILLIGGVTFFILWSERDIYLRMSLVSIESSLPVFGGLAVKMGFAASLVLLFLAFLDYMYQKYDFEKNIRMSKQDIKDEYKKSEGDPKIKGKIKEKQRQMAMRRMMQEVPKADVIITNPTHYAICLKYDDNSMDAPVVVAKGVDLIAQRIKEIAKEHNVAVVENKPLARTLYARVEIGHVIPEDLFKAVAEILAFVYRVKKKA</sequence>
<name>A0A160ILR5_9BACL</name>
<keyword evidence="10 12" id="KW-0472">Membrane</keyword>
<comment type="similarity">
    <text evidence="2 12">Belongs to the type III secretion exporter family.</text>
</comment>
<keyword evidence="6 12" id="KW-0812">Transmembrane</keyword>
<gene>
    <name evidence="12" type="primary">flhB</name>
    <name evidence="13" type="ORF">ABE65_008710</name>
</gene>
<reference evidence="13 14" key="1">
    <citation type="submission" date="2016-04" db="EMBL/GenBank/DDBJ databases">
        <title>Complete genome sequence of Fictibacillus phosphorivorans G25-29, a strain toxic to nematodes.</title>
        <authorList>
            <person name="Zheng Z."/>
        </authorList>
    </citation>
    <scope>NUCLEOTIDE SEQUENCE [LARGE SCALE GENOMIC DNA]</scope>
    <source>
        <strain evidence="13 14">G25-29</strain>
    </source>
</reference>
<evidence type="ECO:0000313" key="13">
    <source>
        <dbReference type="EMBL" id="ANC76877.1"/>
    </source>
</evidence>
<dbReference type="Gene3D" id="3.40.1690.10">
    <property type="entry name" value="secretion proteins EscU"/>
    <property type="match status" value="1"/>
</dbReference>
<dbReference type="InterPro" id="IPR006136">
    <property type="entry name" value="FlhB"/>
</dbReference>
<dbReference type="GO" id="GO:0044780">
    <property type="term" value="P:bacterial-type flagellum assembly"/>
    <property type="evidence" value="ECO:0007669"/>
    <property type="project" value="InterPro"/>
</dbReference>
<dbReference type="InterPro" id="IPR006135">
    <property type="entry name" value="T3SS_substrate_exporter"/>
</dbReference>
<dbReference type="PRINTS" id="PR00950">
    <property type="entry name" value="TYPE3IMSPROT"/>
</dbReference>
<keyword evidence="13" id="KW-0969">Cilium</keyword>
<evidence type="ECO:0000256" key="11">
    <source>
        <dbReference type="ARBA" id="ARBA00023225"/>
    </source>
</evidence>
<feature type="transmembrane region" description="Helical" evidence="12">
    <location>
        <begin position="94"/>
        <end position="122"/>
    </location>
</feature>
<organism evidence="13 14">
    <name type="scientific">Fictibacillus phosphorivorans</name>
    <dbReference type="NCBI Taxonomy" id="1221500"/>
    <lineage>
        <taxon>Bacteria</taxon>
        <taxon>Bacillati</taxon>
        <taxon>Bacillota</taxon>
        <taxon>Bacilli</taxon>
        <taxon>Bacillales</taxon>
        <taxon>Fictibacillaceae</taxon>
        <taxon>Fictibacillus</taxon>
    </lineage>
</organism>
<dbReference type="FunFam" id="3.40.1690.10:FF:000001">
    <property type="entry name" value="Flagellar biosynthetic protein FlhB"/>
    <property type="match status" value="1"/>
</dbReference>